<proteinExistence type="predicted"/>
<dbReference type="Gene3D" id="1.10.3210.10">
    <property type="entry name" value="Hypothetical protein af1432"/>
    <property type="match status" value="1"/>
</dbReference>
<evidence type="ECO:0000259" key="1">
    <source>
        <dbReference type="PROSITE" id="PS51832"/>
    </source>
</evidence>
<evidence type="ECO:0000313" key="2">
    <source>
        <dbReference type="EMBL" id="MBM7560873.1"/>
    </source>
</evidence>
<dbReference type="CDD" id="cd00077">
    <property type="entry name" value="HDc"/>
    <property type="match status" value="1"/>
</dbReference>
<dbReference type="InterPro" id="IPR003607">
    <property type="entry name" value="HD/PDEase_dom"/>
</dbReference>
<dbReference type="Proteomes" id="UP000767854">
    <property type="component" value="Unassembled WGS sequence"/>
</dbReference>
<sequence>MPSYKVYKQSAISKTSTLTNAKNIIEKIHKNNHLTIGKYHLRENSIFYIDINDSPDAVKTYTVLSGKLVNLKTHEVYAAGDFILIGQIDEIVSLHCLEDSIVLVHAQGNTSVEKFEDSNAKLNALMNDLQAKDHYTKLHSDRVFQLVKQMALKLGYHSSALHNINKAARFHDIGKLFIEDEILNKPAKLTADEFNRIKEHTFLGEDLILKTYGETVYAIITQHHERLDGSGYPKGLRGSEILEEAKILAVCDVYDAMTSNRVYSQAKTPDEAIKELESLAGTLYDEKLIQVLKIIVNNQ</sequence>
<gene>
    <name evidence="2" type="ORF">JOC49_000387</name>
</gene>
<dbReference type="SUPFAM" id="SSF109604">
    <property type="entry name" value="HD-domain/PDEase-like"/>
    <property type="match status" value="1"/>
</dbReference>
<keyword evidence="3" id="KW-1185">Reference proteome</keyword>
<dbReference type="PROSITE" id="PS51832">
    <property type="entry name" value="HD_GYP"/>
    <property type="match status" value="1"/>
</dbReference>
<dbReference type="PANTHER" id="PTHR43155:SF2">
    <property type="entry name" value="CYCLIC DI-GMP PHOSPHODIESTERASE PA4108"/>
    <property type="match status" value="1"/>
</dbReference>
<dbReference type="Pfam" id="PF13487">
    <property type="entry name" value="HD_5"/>
    <property type="match status" value="1"/>
</dbReference>
<name>A0ABS2MN97_9FIRM</name>
<dbReference type="PANTHER" id="PTHR43155">
    <property type="entry name" value="CYCLIC DI-GMP PHOSPHODIESTERASE PA4108-RELATED"/>
    <property type="match status" value="1"/>
</dbReference>
<feature type="domain" description="HD-GYP" evidence="1">
    <location>
        <begin position="114"/>
        <end position="299"/>
    </location>
</feature>
<organism evidence="2 3">
    <name type="scientific">Fusibacter tunisiensis</name>
    <dbReference type="NCBI Taxonomy" id="1008308"/>
    <lineage>
        <taxon>Bacteria</taxon>
        <taxon>Bacillati</taxon>
        <taxon>Bacillota</taxon>
        <taxon>Clostridia</taxon>
        <taxon>Eubacteriales</taxon>
        <taxon>Eubacteriales Family XII. Incertae Sedis</taxon>
        <taxon>Fusibacter</taxon>
    </lineage>
</organism>
<dbReference type="EMBL" id="JAFBDT010000002">
    <property type="protein sequence ID" value="MBM7560873.1"/>
    <property type="molecule type" value="Genomic_DNA"/>
</dbReference>
<reference evidence="2 3" key="1">
    <citation type="submission" date="2021-01" db="EMBL/GenBank/DDBJ databases">
        <title>Genomic Encyclopedia of Type Strains, Phase IV (KMG-IV): sequencing the most valuable type-strain genomes for metagenomic binning, comparative biology and taxonomic classification.</title>
        <authorList>
            <person name="Goeker M."/>
        </authorList>
    </citation>
    <scope>NUCLEOTIDE SEQUENCE [LARGE SCALE GENOMIC DNA]</scope>
    <source>
        <strain evidence="2 3">DSM 24436</strain>
    </source>
</reference>
<dbReference type="RefSeq" id="WP_204661648.1">
    <property type="nucleotide sequence ID" value="NZ_JAFBDT010000002.1"/>
</dbReference>
<protein>
    <submittedName>
        <fullName evidence="2">HD-GYP domain-containing protein (C-di-GMP phosphodiesterase class II)</fullName>
    </submittedName>
</protein>
<comment type="caution">
    <text evidence="2">The sequence shown here is derived from an EMBL/GenBank/DDBJ whole genome shotgun (WGS) entry which is preliminary data.</text>
</comment>
<dbReference type="InterPro" id="IPR037522">
    <property type="entry name" value="HD_GYP_dom"/>
</dbReference>
<dbReference type="SMART" id="SM00471">
    <property type="entry name" value="HDc"/>
    <property type="match status" value="1"/>
</dbReference>
<evidence type="ECO:0000313" key="3">
    <source>
        <dbReference type="Proteomes" id="UP000767854"/>
    </source>
</evidence>
<accession>A0ABS2MN97</accession>